<proteinExistence type="predicted"/>
<accession>A0A0F9B226</accession>
<comment type="caution">
    <text evidence="1">The sequence shown here is derived from an EMBL/GenBank/DDBJ whole genome shotgun (WGS) entry which is preliminary data.</text>
</comment>
<name>A0A0F9B226_9ZZZZ</name>
<protein>
    <submittedName>
        <fullName evidence="1">Uncharacterized protein</fullName>
    </submittedName>
</protein>
<dbReference type="EMBL" id="LAZR01039840">
    <property type="protein sequence ID" value="KKL15994.1"/>
    <property type="molecule type" value="Genomic_DNA"/>
</dbReference>
<gene>
    <name evidence="1" type="ORF">LCGC14_2500040</name>
</gene>
<organism evidence="1">
    <name type="scientific">marine sediment metagenome</name>
    <dbReference type="NCBI Taxonomy" id="412755"/>
    <lineage>
        <taxon>unclassified sequences</taxon>
        <taxon>metagenomes</taxon>
        <taxon>ecological metagenomes</taxon>
    </lineage>
</organism>
<dbReference type="AlphaFoldDB" id="A0A0F9B226"/>
<evidence type="ECO:0000313" key="1">
    <source>
        <dbReference type="EMBL" id="KKL15994.1"/>
    </source>
</evidence>
<sequence>MKSPWFKVRIIGCVDSFFWYADKIGDIIIVKRTEWDGWGFEHKSGFSVCKLDMEMVK</sequence>
<reference evidence="1" key="1">
    <citation type="journal article" date="2015" name="Nature">
        <title>Complex archaea that bridge the gap between prokaryotes and eukaryotes.</title>
        <authorList>
            <person name="Spang A."/>
            <person name="Saw J.H."/>
            <person name="Jorgensen S.L."/>
            <person name="Zaremba-Niedzwiedzka K."/>
            <person name="Martijn J."/>
            <person name="Lind A.E."/>
            <person name="van Eijk R."/>
            <person name="Schleper C."/>
            <person name="Guy L."/>
            <person name="Ettema T.J."/>
        </authorList>
    </citation>
    <scope>NUCLEOTIDE SEQUENCE</scope>
</reference>